<feature type="compositionally biased region" description="Low complexity" evidence="1">
    <location>
        <begin position="64"/>
        <end position="77"/>
    </location>
</feature>
<keyword evidence="3" id="KW-1185">Reference proteome</keyword>
<feature type="compositionally biased region" description="Polar residues" evidence="1">
    <location>
        <begin position="101"/>
        <end position="110"/>
    </location>
</feature>
<dbReference type="Proteomes" id="UP000789759">
    <property type="component" value="Unassembled WGS sequence"/>
</dbReference>
<accession>A0A9N9CMN7</accession>
<protein>
    <submittedName>
        <fullName evidence="2">14713_t:CDS:1</fullName>
    </submittedName>
</protein>
<name>A0A9N9CMN7_9GLOM</name>
<feature type="region of interest" description="Disordered" evidence="1">
    <location>
        <begin position="1"/>
        <end position="144"/>
    </location>
</feature>
<feature type="compositionally biased region" description="Acidic residues" evidence="1">
    <location>
        <begin position="352"/>
        <end position="374"/>
    </location>
</feature>
<dbReference type="OrthoDB" id="2436999at2759"/>
<proteinExistence type="predicted"/>
<sequence length="388" mass="43937">MKKTKKPSSTYPTTTRPFTSTTQSNTNANRPTTSTQLSTAESATSTIQSNSNRPTTSTTKHSITESATSTTQSSTNSDRPTSTIQPSITESATSTTQSSTNQPAISTSQPAVFITPTTTSPITPSRHTNVLPSSPIIQEEYEHDSMKRNRKLEELENVIDELHITTIQQDYNIIDMADKINFLMSTISTLIDEIDELHDSSQSEDQDSFEWVMEESSTNALRRSTSEATTRLNTMVEDDMKRKKAPCREVFLHLKEKGSEKKDKMIENAIPDFFNNLGDCNKTSRHELVDILRKYPRPSRNISSFHRDPEQMTKRMEAFRYRSIKNDKHTKKSNLDEIKKFLNKSDVPEISDDLLDWEIPESDDESDEESDEESEKSCCCSDESEGIE</sequence>
<evidence type="ECO:0000313" key="2">
    <source>
        <dbReference type="EMBL" id="CAG8607416.1"/>
    </source>
</evidence>
<dbReference type="EMBL" id="CAJVQA010004827">
    <property type="protein sequence ID" value="CAG8607416.1"/>
    <property type="molecule type" value="Genomic_DNA"/>
</dbReference>
<evidence type="ECO:0000313" key="3">
    <source>
        <dbReference type="Proteomes" id="UP000789759"/>
    </source>
</evidence>
<evidence type="ECO:0000256" key="1">
    <source>
        <dbReference type="SAM" id="MobiDB-lite"/>
    </source>
</evidence>
<feature type="compositionally biased region" description="Low complexity" evidence="1">
    <location>
        <begin position="7"/>
        <end position="26"/>
    </location>
</feature>
<feature type="non-terminal residue" evidence="2">
    <location>
        <position position="388"/>
    </location>
</feature>
<feature type="compositionally biased region" description="Low complexity" evidence="1">
    <location>
        <begin position="87"/>
        <end position="100"/>
    </location>
</feature>
<dbReference type="AlphaFoldDB" id="A0A9N9CMN7"/>
<feature type="region of interest" description="Disordered" evidence="1">
    <location>
        <begin position="352"/>
        <end position="388"/>
    </location>
</feature>
<comment type="caution">
    <text evidence="2">The sequence shown here is derived from an EMBL/GenBank/DDBJ whole genome shotgun (WGS) entry which is preliminary data.</text>
</comment>
<feature type="compositionally biased region" description="Low complexity" evidence="1">
    <location>
        <begin position="114"/>
        <end position="125"/>
    </location>
</feature>
<reference evidence="2" key="1">
    <citation type="submission" date="2021-06" db="EMBL/GenBank/DDBJ databases">
        <authorList>
            <person name="Kallberg Y."/>
            <person name="Tangrot J."/>
            <person name="Rosling A."/>
        </authorList>
    </citation>
    <scope>NUCLEOTIDE SEQUENCE</scope>
    <source>
        <strain evidence="2">FL966</strain>
    </source>
</reference>
<organism evidence="2 3">
    <name type="scientific">Cetraspora pellucida</name>
    <dbReference type="NCBI Taxonomy" id="1433469"/>
    <lineage>
        <taxon>Eukaryota</taxon>
        <taxon>Fungi</taxon>
        <taxon>Fungi incertae sedis</taxon>
        <taxon>Mucoromycota</taxon>
        <taxon>Glomeromycotina</taxon>
        <taxon>Glomeromycetes</taxon>
        <taxon>Diversisporales</taxon>
        <taxon>Gigasporaceae</taxon>
        <taxon>Cetraspora</taxon>
    </lineage>
</organism>
<feature type="compositionally biased region" description="Polar residues" evidence="1">
    <location>
        <begin position="126"/>
        <end position="136"/>
    </location>
</feature>
<gene>
    <name evidence="2" type="ORF">CPELLU_LOCUS7287</name>
</gene>
<feature type="compositionally biased region" description="Polar residues" evidence="1">
    <location>
        <begin position="27"/>
        <end position="61"/>
    </location>
</feature>